<protein>
    <recommendedName>
        <fullName evidence="6">GTP cyclohydrolase 1</fullName>
        <ecNumber evidence="5">3.5.4.16</ecNumber>
    </recommendedName>
    <alternativeName>
        <fullName evidence="13">GTP cyclohydrolase I</fullName>
    </alternativeName>
</protein>
<comment type="caution">
    <text evidence="16">The sequence shown here is derived from an EMBL/GenBank/DDBJ whole genome shotgun (WGS) entry which is preliminary data.</text>
</comment>
<dbReference type="AlphaFoldDB" id="A0A371GBM4"/>
<evidence type="ECO:0000256" key="13">
    <source>
        <dbReference type="ARBA" id="ARBA00030854"/>
    </source>
</evidence>
<evidence type="ECO:0000256" key="4">
    <source>
        <dbReference type="ARBA" id="ARBA00011738"/>
    </source>
</evidence>
<dbReference type="InterPro" id="IPR043134">
    <property type="entry name" value="GTP-CH-I_N"/>
</dbReference>
<dbReference type="GO" id="GO:0005525">
    <property type="term" value="F:GTP binding"/>
    <property type="evidence" value="ECO:0007669"/>
    <property type="project" value="UniProtKB-KW"/>
</dbReference>
<proteinExistence type="inferred from homology"/>
<dbReference type="Gene3D" id="3.30.1130.10">
    <property type="match status" value="2"/>
</dbReference>
<dbReference type="FunFam" id="3.30.1130.10:FF:000007">
    <property type="entry name" value="GTP cyclohydrolase 1"/>
    <property type="match status" value="1"/>
</dbReference>
<evidence type="ECO:0000256" key="12">
    <source>
        <dbReference type="ARBA" id="ARBA00023134"/>
    </source>
</evidence>
<dbReference type="Gene3D" id="1.10.286.10">
    <property type="match status" value="2"/>
</dbReference>
<evidence type="ECO:0000313" key="16">
    <source>
        <dbReference type="EMBL" id="RDX87919.1"/>
    </source>
</evidence>
<gene>
    <name evidence="16" type="primary">GCH1</name>
    <name evidence="16" type="ORF">CR513_30549</name>
</gene>
<dbReference type="GO" id="GO:0046654">
    <property type="term" value="P:tetrahydrofolate biosynthetic process"/>
    <property type="evidence" value="ECO:0007669"/>
    <property type="project" value="InterPro"/>
</dbReference>
<dbReference type="PANTHER" id="PTHR11109">
    <property type="entry name" value="GTP CYCLOHYDROLASE I"/>
    <property type="match status" value="1"/>
</dbReference>
<evidence type="ECO:0000256" key="2">
    <source>
        <dbReference type="ARBA" id="ARBA00005080"/>
    </source>
</evidence>
<evidence type="ECO:0000256" key="7">
    <source>
        <dbReference type="ARBA" id="ARBA00022723"/>
    </source>
</evidence>
<reference evidence="16" key="1">
    <citation type="submission" date="2018-05" db="EMBL/GenBank/DDBJ databases">
        <title>Draft genome of Mucuna pruriens seed.</title>
        <authorList>
            <person name="Nnadi N.E."/>
            <person name="Vos R."/>
            <person name="Hasami M.H."/>
            <person name="Devisetty U.K."/>
            <person name="Aguiy J.C."/>
        </authorList>
    </citation>
    <scope>NUCLEOTIDE SEQUENCE [LARGE SCALE GENOMIC DNA]</scope>
    <source>
        <strain evidence="16">JCA_2017</strain>
    </source>
</reference>
<keyword evidence="11" id="KW-0783">Tetrahydrobiopterin biosynthesis</keyword>
<keyword evidence="10" id="KW-0862">Zinc</keyword>
<keyword evidence="17" id="KW-1185">Reference proteome</keyword>
<keyword evidence="12" id="KW-0342">GTP-binding</keyword>
<comment type="subunit">
    <text evidence="4">Homodimer.</text>
</comment>
<feature type="domain" description="GTP cyclohydrolase I" evidence="15">
    <location>
        <begin position="85"/>
        <end position="238"/>
    </location>
</feature>
<dbReference type="InterPro" id="IPR043133">
    <property type="entry name" value="GTP-CH-I_C/QueF"/>
</dbReference>
<dbReference type="InterPro" id="IPR001474">
    <property type="entry name" value="GTP_CycHdrlase_I"/>
</dbReference>
<dbReference type="GO" id="GO:0003934">
    <property type="term" value="F:GTP cyclohydrolase I activity"/>
    <property type="evidence" value="ECO:0007669"/>
    <property type="project" value="UniProtKB-EC"/>
</dbReference>
<sequence>MPKFKSRKTLLGTILTYTHQTRKCQLGHVLQVLECWGGEFCCGVRDLPMGCLDEGHFNREFETGVSIGCGEVGLEEEAKTVIAAIQDAVKVLLLGLGEDINREGLRKTPLRVAKALREGTRGYSQKVKDIVEGALFPEAGLENNKIGHAGGAGGLVIVRDLDLYSYCESCLLPFQIKCHVGYVPSGQRVVGLSKLSRVADVFAKRIQEPQRLADEVCSALHQGITPAGVAVVLQCTHIHFPDIESIFLESNQQVWVKTLVSSGSGIFENRNADVWADFFCLLKFRGNEIEKIHLRGSSDQCWCPSLSAKVSSKTLQVNPAMVTAVSSILNTLGEDSLREELAETPSRFVKWLLTFQNIDMDVKLNSSLYGEIDTLSLNREVNLNDREIHSELNLPFWSQCEHHLLPFHGVVHIGYFLSEGFNPIGKSLVQSIVHFYGFKLQVQERLTRQIAETIAPLLLGGHVIVVVEASHTCMISRGIEKFGSSTATIAVLGRFSTDLAARTSFLQSVASATTSGGQ</sequence>
<evidence type="ECO:0000256" key="6">
    <source>
        <dbReference type="ARBA" id="ARBA00017272"/>
    </source>
</evidence>
<dbReference type="EMBL" id="QJKJ01006097">
    <property type="protein sequence ID" value="RDX87919.1"/>
    <property type="molecule type" value="Genomic_DNA"/>
</dbReference>
<evidence type="ECO:0000256" key="14">
    <source>
        <dbReference type="ARBA" id="ARBA00055676"/>
    </source>
</evidence>
<dbReference type="UniPathway" id="UPA00848">
    <property type="reaction ID" value="UER00151"/>
</dbReference>
<keyword evidence="9" id="KW-0378">Hydrolase</keyword>
<comment type="pathway">
    <text evidence="2">Cofactor biosynthesis; 7,8-dihydroneopterin triphosphate biosynthesis; 7,8-dihydroneopterin triphosphate from GTP: step 1/1.</text>
</comment>
<dbReference type="FunFam" id="3.30.1130.10:FF:000008">
    <property type="entry name" value="GTP cyclohydrolase 1"/>
    <property type="match status" value="1"/>
</dbReference>
<evidence type="ECO:0000313" key="17">
    <source>
        <dbReference type="Proteomes" id="UP000257109"/>
    </source>
</evidence>
<evidence type="ECO:0000256" key="8">
    <source>
        <dbReference type="ARBA" id="ARBA00022741"/>
    </source>
</evidence>
<feature type="domain" description="GTP cyclohydrolase I" evidence="15">
    <location>
        <begin position="323"/>
        <end position="509"/>
    </location>
</feature>
<evidence type="ECO:0000256" key="1">
    <source>
        <dbReference type="ARBA" id="ARBA00001052"/>
    </source>
</evidence>
<comment type="function">
    <text evidence="14">GTP cyclohydrolase 1 is the first enzyme in the biosynthetic pathway leading to folic acid.</text>
</comment>
<dbReference type="InterPro" id="IPR020602">
    <property type="entry name" value="GTP_CycHdrlase_I_dom"/>
</dbReference>
<keyword evidence="7" id="KW-0479">Metal-binding</keyword>
<dbReference type="GO" id="GO:0008270">
    <property type="term" value="F:zinc ion binding"/>
    <property type="evidence" value="ECO:0007669"/>
    <property type="project" value="TreeGrafter"/>
</dbReference>
<dbReference type="Proteomes" id="UP000257109">
    <property type="component" value="Unassembled WGS sequence"/>
</dbReference>
<comment type="similarity">
    <text evidence="3">Belongs to the GTP cyclohydrolase I family.</text>
</comment>
<evidence type="ECO:0000259" key="15">
    <source>
        <dbReference type="Pfam" id="PF01227"/>
    </source>
</evidence>
<evidence type="ECO:0000256" key="11">
    <source>
        <dbReference type="ARBA" id="ARBA00023007"/>
    </source>
</evidence>
<dbReference type="STRING" id="157652.A0A371GBM4"/>
<evidence type="ECO:0000256" key="10">
    <source>
        <dbReference type="ARBA" id="ARBA00022833"/>
    </source>
</evidence>
<dbReference type="SUPFAM" id="SSF55620">
    <property type="entry name" value="Tetrahydrobiopterin biosynthesis enzymes-like"/>
    <property type="match status" value="2"/>
</dbReference>
<keyword evidence="8" id="KW-0547">Nucleotide-binding</keyword>
<feature type="non-terminal residue" evidence="16">
    <location>
        <position position="1"/>
    </location>
</feature>
<dbReference type="Pfam" id="PF01227">
    <property type="entry name" value="GTP_cyclohydroI"/>
    <property type="match status" value="2"/>
</dbReference>
<dbReference type="EC" id="3.5.4.16" evidence="5"/>
<dbReference type="OrthoDB" id="4966at2759"/>
<name>A0A371GBM4_MUCPR</name>
<evidence type="ECO:0000256" key="9">
    <source>
        <dbReference type="ARBA" id="ARBA00022801"/>
    </source>
</evidence>
<evidence type="ECO:0000256" key="5">
    <source>
        <dbReference type="ARBA" id="ARBA00012715"/>
    </source>
</evidence>
<dbReference type="GO" id="GO:0046656">
    <property type="term" value="P:folic acid biosynthetic process"/>
    <property type="evidence" value="ECO:0007669"/>
    <property type="project" value="UniProtKB-ARBA"/>
</dbReference>
<dbReference type="GO" id="GO:0006729">
    <property type="term" value="P:tetrahydrobiopterin biosynthetic process"/>
    <property type="evidence" value="ECO:0007669"/>
    <property type="project" value="UniProtKB-KW"/>
</dbReference>
<organism evidence="16 17">
    <name type="scientific">Mucuna pruriens</name>
    <name type="common">Velvet bean</name>
    <name type="synonym">Dolichos pruriens</name>
    <dbReference type="NCBI Taxonomy" id="157652"/>
    <lineage>
        <taxon>Eukaryota</taxon>
        <taxon>Viridiplantae</taxon>
        <taxon>Streptophyta</taxon>
        <taxon>Embryophyta</taxon>
        <taxon>Tracheophyta</taxon>
        <taxon>Spermatophyta</taxon>
        <taxon>Magnoliopsida</taxon>
        <taxon>eudicotyledons</taxon>
        <taxon>Gunneridae</taxon>
        <taxon>Pentapetalae</taxon>
        <taxon>rosids</taxon>
        <taxon>fabids</taxon>
        <taxon>Fabales</taxon>
        <taxon>Fabaceae</taxon>
        <taxon>Papilionoideae</taxon>
        <taxon>50 kb inversion clade</taxon>
        <taxon>NPAAA clade</taxon>
        <taxon>indigoferoid/millettioid clade</taxon>
        <taxon>Phaseoleae</taxon>
        <taxon>Mucuna</taxon>
    </lineage>
</organism>
<dbReference type="GO" id="GO:0005737">
    <property type="term" value="C:cytoplasm"/>
    <property type="evidence" value="ECO:0007669"/>
    <property type="project" value="TreeGrafter"/>
</dbReference>
<comment type="catalytic activity">
    <reaction evidence="1">
        <text>GTP + H2O = 7,8-dihydroneopterin 3'-triphosphate + formate + H(+)</text>
        <dbReference type="Rhea" id="RHEA:17473"/>
        <dbReference type="ChEBI" id="CHEBI:15377"/>
        <dbReference type="ChEBI" id="CHEBI:15378"/>
        <dbReference type="ChEBI" id="CHEBI:15740"/>
        <dbReference type="ChEBI" id="CHEBI:37565"/>
        <dbReference type="ChEBI" id="CHEBI:58462"/>
        <dbReference type="EC" id="3.5.4.16"/>
    </reaction>
</comment>
<accession>A0A371GBM4</accession>
<dbReference type="PANTHER" id="PTHR11109:SF13">
    <property type="entry name" value="GTP CYCLOHYDROLASE 1"/>
    <property type="match status" value="1"/>
</dbReference>
<evidence type="ECO:0000256" key="3">
    <source>
        <dbReference type="ARBA" id="ARBA00008085"/>
    </source>
</evidence>